<dbReference type="InterPro" id="IPR050410">
    <property type="entry name" value="CCR4/nocturin_mRNA_transcr"/>
</dbReference>
<keyword evidence="4" id="KW-0378">Hydrolase</keyword>
<reference evidence="4 5" key="1">
    <citation type="journal article" date="2013" name="Genome Biol.">
        <title>Genome of Acanthamoeba castellanii highlights extensive lateral gene transfer and early evolution of tyrosine kinase signaling.</title>
        <authorList>
            <person name="Clarke M."/>
            <person name="Lohan A.J."/>
            <person name="Liu B."/>
            <person name="Lagkouvardos I."/>
            <person name="Roy S."/>
            <person name="Zafar N."/>
            <person name="Bertelli C."/>
            <person name="Schilde C."/>
            <person name="Kianianmomeni A."/>
            <person name="Burglin T.R."/>
            <person name="Frech C."/>
            <person name="Turcotte B."/>
            <person name="Kopec K.O."/>
            <person name="Synnott J.M."/>
            <person name="Choo C."/>
            <person name="Paponov I."/>
            <person name="Finkler A."/>
            <person name="Soon Heng Tan C."/>
            <person name="Hutchins A.P."/>
            <person name="Weinmeier T."/>
            <person name="Rattei T."/>
            <person name="Chu J.S."/>
            <person name="Gimenez G."/>
            <person name="Irimia M."/>
            <person name="Rigden D.J."/>
            <person name="Fitzpatrick D.A."/>
            <person name="Lorenzo-Morales J."/>
            <person name="Bateman A."/>
            <person name="Chiu C.H."/>
            <person name="Tang P."/>
            <person name="Hegemann P."/>
            <person name="Fromm H."/>
            <person name="Raoult D."/>
            <person name="Greub G."/>
            <person name="Miranda-Saavedra D."/>
            <person name="Chen N."/>
            <person name="Nash P."/>
            <person name="Ginger M.L."/>
            <person name="Horn M."/>
            <person name="Schaap P."/>
            <person name="Caler L."/>
            <person name="Loftus B."/>
        </authorList>
    </citation>
    <scope>NUCLEOTIDE SEQUENCE [LARGE SCALE GENOMIC DNA]</scope>
    <source>
        <strain evidence="4 5">Neff</strain>
    </source>
</reference>
<sequence>MTEAEGGGWRERARDIVGLVEAARPDVVCLQELWFNGEDAQQQQHHQDTLQDEESMLALFRRRLGDRYDFFGCRRPWGKADGCLTLVRTGRFVVEEEGHLRLSWLSARVAHCFIIVTATVTITITIAIAILRELHNLLAHLHALSTRRDVPIVLCGDFNAEPADPLYLFLVAAGFASSFRALHGREPGCTHRNHRGEDVACDYIWLRQPTPPLQRAAGGSRRSGGTSGNKEVDEQRQWRPEAAFLLPRHVPDDQWPDAFATSDHRPLYARYRLARL</sequence>
<name>L8HGL4_ACACF</name>
<keyword evidence="2" id="KW-0472">Membrane</keyword>
<dbReference type="InterPro" id="IPR005135">
    <property type="entry name" value="Endo/exonuclease/phosphatase"/>
</dbReference>
<dbReference type="KEGG" id="acan:ACA1_338400"/>
<evidence type="ECO:0000256" key="2">
    <source>
        <dbReference type="SAM" id="Phobius"/>
    </source>
</evidence>
<dbReference type="GeneID" id="14925321"/>
<dbReference type="EMBL" id="KB007833">
    <property type="protein sequence ID" value="ELR24300.1"/>
    <property type="molecule type" value="Genomic_DNA"/>
</dbReference>
<dbReference type="OMA" id="REPGCTH"/>
<dbReference type="InterPro" id="IPR036691">
    <property type="entry name" value="Endo/exonu/phosph_ase_sf"/>
</dbReference>
<accession>L8HGL4</accession>
<feature type="domain" description="Endonuclease/exonuclease/phosphatase" evidence="3">
    <location>
        <begin position="7"/>
        <end position="212"/>
    </location>
</feature>
<organism evidence="4 5">
    <name type="scientific">Acanthamoeba castellanii (strain ATCC 30010 / Neff)</name>
    <dbReference type="NCBI Taxonomy" id="1257118"/>
    <lineage>
        <taxon>Eukaryota</taxon>
        <taxon>Amoebozoa</taxon>
        <taxon>Discosea</taxon>
        <taxon>Longamoebia</taxon>
        <taxon>Centramoebida</taxon>
        <taxon>Acanthamoebidae</taxon>
        <taxon>Acanthamoeba</taxon>
    </lineage>
</organism>
<keyword evidence="5" id="KW-1185">Reference proteome</keyword>
<gene>
    <name evidence="4" type="ORF">ACA1_338400</name>
</gene>
<feature type="transmembrane region" description="Helical" evidence="2">
    <location>
        <begin position="109"/>
        <end position="131"/>
    </location>
</feature>
<dbReference type="RefSeq" id="XP_004353997.1">
    <property type="nucleotide sequence ID" value="XM_004353945.1"/>
</dbReference>
<dbReference type="Gene3D" id="3.60.10.10">
    <property type="entry name" value="Endonuclease/exonuclease/phosphatase"/>
    <property type="match status" value="1"/>
</dbReference>
<keyword evidence="2" id="KW-0812">Transmembrane</keyword>
<evidence type="ECO:0000313" key="5">
    <source>
        <dbReference type="Proteomes" id="UP000011083"/>
    </source>
</evidence>
<dbReference type="Pfam" id="PF03372">
    <property type="entry name" value="Exo_endo_phos"/>
    <property type="match status" value="1"/>
</dbReference>
<keyword evidence="4" id="KW-0269">Exonuclease</keyword>
<evidence type="ECO:0000313" key="4">
    <source>
        <dbReference type="EMBL" id="ELR24300.1"/>
    </source>
</evidence>
<protein>
    <submittedName>
        <fullName evidence="4">Endonuclease/exonuclease/phosphatase family protein</fullName>
    </submittedName>
</protein>
<dbReference type="OrthoDB" id="10253982at2759"/>
<keyword evidence="4" id="KW-0540">Nuclease</keyword>
<keyword evidence="2" id="KW-1133">Transmembrane helix</keyword>
<dbReference type="GO" id="GO:0000175">
    <property type="term" value="F:3'-5'-RNA exonuclease activity"/>
    <property type="evidence" value="ECO:0007669"/>
    <property type="project" value="TreeGrafter"/>
</dbReference>
<keyword evidence="4" id="KW-0255">Endonuclease</keyword>
<dbReference type="VEuPathDB" id="AmoebaDB:ACA1_338400"/>
<dbReference type="PANTHER" id="PTHR12121">
    <property type="entry name" value="CARBON CATABOLITE REPRESSOR PROTEIN 4"/>
    <property type="match status" value="1"/>
</dbReference>
<evidence type="ECO:0000259" key="3">
    <source>
        <dbReference type="Pfam" id="PF03372"/>
    </source>
</evidence>
<dbReference type="AlphaFoldDB" id="L8HGL4"/>
<proteinExistence type="predicted"/>
<dbReference type="GO" id="GO:0004519">
    <property type="term" value="F:endonuclease activity"/>
    <property type="evidence" value="ECO:0007669"/>
    <property type="project" value="UniProtKB-KW"/>
</dbReference>
<dbReference type="PANTHER" id="PTHR12121:SF34">
    <property type="entry name" value="PROTEIN ANGEL"/>
    <property type="match status" value="1"/>
</dbReference>
<dbReference type="Proteomes" id="UP000011083">
    <property type="component" value="Unassembled WGS sequence"/>
</dbReference>
<evidence type="ECO:0000256" key="1">
    <source>
        <dbReference type="SAM" id="MobiDB-lite"/>
    </source>
</evidence>
<feature type="region of interest" description="Disordered" evidence="1">
    <location>
        <begin position="212"/>
        <end position="236"/>
    </location>
</feature>
<dbReference type="SUPFAM" id="SSF56219">
    <property type="entry name" value="DNase I-like"/>
    <property type="match status" value="1"/>
</dbReference>